<protein>
    <submittedName>
        <fullName evidence="1">Uncharacterized protein</fullName>
    </submittedName>
</protein>
<name>A0ABZ3F380_9HELI</name>
<organism evidence="1 2">
    <name type="scientific">Helicobacter mastomyrinus</name>
    <dbReference type="NCBI Taxonomy" id="287948"/>
    <lineage>
        <taxon>Bacteria</taxon>
        <taxon>Pseudomonadati</taxon>
        <taxon>Campylobacterota</taxon>
        <taxon>Epsilonproteobacteria</taxon>
        <taxon>Campylobacterales</taxon>
        <taxon>Helicobacteraceae</taxon>
        <taxon>Helicobacter</taxon>
    </lineage>
</organism>
<evidence type="ECO:0000313" key="2">
    <source>
        <dbReference type="Proteomes" id="UP001434737"/>
    </source>
</evidence>
<keyword evidence="2" id="KW-1185">Reference proteome</keyword>
<dbReference type="Proteomes" id="UP001434737">
    <property type="component" value="Chromosome"/>
</dbReference>
<dbReference type="EMBL" id="CP145316">
    <property type="protein sequence ID" value="XAM17617.1"/>
    <property type="molecule type" value="Genomic_DNA"/>
</dbReference>
<reference evidence="1 2" key="1">
    <citation type="submission" date="2024-02" db="EMBL/GenBank/DDBJ databases">
        <title>Genome and pathogenicity analysis of Helicobacter mastomyrinus isolated from mice.</title>
        <authorList>
            <person name="Zhu L."/>
        </authorList>
    </citation>
    <scope>NUCLEOTIDE SEQUENCE [LARGE SCALE GENOMIC DNA]</scope>
    <source>
        <strain evidence="1 2">Hm-17</strain>
    </source>
</reference>
<sequence>MSTTHKLKPLEELGIDSRFLIDELENFKQRNEEIHFLLSLIITEYEESMPEDSFSYIPHLEGIVSLLEAQKFVMYSFQKYIESGDIKDMQSLMV</sequence>
<dbReference type="RefSeq" id="WP_343353261.1">
    <property type="nucleotide sequence ID" value="NZ_CP145316.1"/>
</dbReference>
<gene>
    <name evidence="1" type="ORF">V3I05_07970</name>
</gene>
<accession>A0ABZ3F380</accession>
<proteinExistence type="predicted"/>
<evidence type="ECO:0000313" key="1">
    <source>
        <dbReference type="EMBL" id="XAM17617.1"/>
    </source>
</evidence>